<dbReference type="Pfam" id="PF00152">
    <property type="entry name" value="tRNA-synt_2"/>
    <property type="match status" value="1"/>
</dbReference>
<evidence type="ECO:0000256" key="3">
    <source>
        <dbReference type="ARBA" id="ARBA00022840"/>
    </source>
</evidence>
<keyword evidence="1 7" id="KW-0436">Ligase</keyword>
<evidence type="ECO:0000256" key="4">
    <source>
        <dbReference type="ARBA" id="ARBA00022917"/>
    </source>
</evidence>
<dbReference type="PANTHER" id="PTHR22594:SF5">
    <property type="entry name" value="ASPARTATE--TRNA LIGASE, MITOCHONDRIAL"/>
    <property type="match status" value="1"/>
</dbReference>
<dbReference type="InterPro" id="IPR004364">
    <property type="entry name" value="Aa-tRNA-synt_II"/>
</dbReference>
<sequence>MHHPFTSPMDEDIQYMDTDPARVRAKAYDMVMNGNEIGGGSIRIHSPQLQEKMFETLGFTKEEAWRRFGFLMEAFKYGTPPHGGLAYGLDRLVMLITKAQSIRDVIAFPKVQTASCLMTNAPDIVDQQQLDELSLSIQHE</sequence>
<dbReference type="GO" id="GO:0004815">
    <property type="term" value="F:aspartate-tRNA ligase activity"/>
    <property type="evidence" value="ECO:0007669"/>
    <property type="project" value="UniProtKB-EC"/>
</dbReference>
<dbReference type="Gene3D" id="3.30.930.10">
    <property type="entry name" value="Bira Bifunctional Protein, Domain 2"/>
    <property type="match status" value="1"/>
</dbReference>
<reference evidence="7" key="1">
    <citation type="submission" date="2019-08" db="EMBL/GenBank/DDBJ databases">
        <authorList>
            <person name="Kucharzyk K."/>
            <person name="Murdoch R.W."/>
            <person name="Higgins S."/>
            <person name="Loffler F."/>
        </authorList>
    </citation>
    <scope>NUCLEOTIDE SEQUENCE</scope>
</reference>
<dbReference type="PANTHER" id="PTHR22594">
    <property type="entry name" value="ASPARTYL/LYSYL-TRNA SYNTHETASE"/>
    <property type="match status" value="1"/>
</dbReference>
<dbReference type="InterPro" id="IPR002312">
    <property type="entry name" value="Asp/Asn-tRNA-synth_IIb"/>
</dbReference>
<evidence type="ECO:0000313" key="7">
    <source>
        <dbReference type="EMBL" id="MPN09048.1"/>
    </source>
</evidence>
<accession>A0A645F3X2</accession>
<dbReference type="InterPro" id="IPR045864">
    <property type="entry name" value="aa-tRNA-synth_II/BPL/LPL"/>
</dbReference>
<keyword evidence="2" id="KW-0547">Nucleotide-binding</keyword>
<keyword evidence="3" id="KW-0067">ATP-binding</keyword>
<evidence type="ECO:0000256" key="5">
    <source>
        <dbReference type="ARBA" id="ARBA00023146"/>
    </source>
</evidence>
<evidence type="ECO:0000256" key="2">
    <source>
        <dbReference type="ARBA" id="ARBA00022741"/>
    </source>
</evidence>
<keyword evidence="4" id="KW-0648">Protein biosynthesis</keyword>
<dbReference type="GO" id="GO:0006422">
    <property type="term" value="P:aspartyl-tRNA aminoacylation"/>
    <property type="evidence" value="ECO:0007669"/>
    <property type="project" value="TreeGrafter"/>
</dbReference>
<proteinExistence type="predicted"/>
<dbReference type="PRINTS" id="PR01042">
    <property type="entry name" value="TRNASYNTHASP"/>
</dbReference>
<name>A0A645F3X2_9ZZZZ</name>
<dbReference type="EMBL" id="VSSQ01055144">
    <property type="protein sequence ID" value="MPN09048.1"/>
    <property type="molecule type" value="Genomic_DNA"/>
</dbReference>
<feature type="domain" description="Aminoacyl-tRNA synthetase class II (D/K/N)" evidence="6">
    <location>
        <begin position="1"/>
        <end position="112"/>
    </location>
</feature>
<protein>
    <submittedName>
        <fullName evidence="7">Aspartate--tRNA ligase</fullName>
        <ecNumber evidence="7">6.1.1.12</ecNumber>
    </submittedName>
</protein>
<comment type="caution">
    <text evidence="7">The sequence shown here is derived from an EMBL/GenBank/DDBJ whole genome shotgun (WGS) entry which is preliminary data.</text>
</comment>
<gene>
    <name evidence="7" type="primary">aspS_42</name>
    <name evidence="7" type="ORF">SDC9_156336</name>
</gene>
<dbReference type="EC" id="6.1.1.12" evidence="7"/>
<organism evidence="7">
    <name type="scientific">bioreactor metagenome</name>
    <dbReference type="NCBI Taxonomy" id="1076179"/>
    <lineage>
        <taxon>unclassified sequences</taxon>
        <taxon>metagenomes</taxon>
        <taxon>ecological metagenomes</taxon>
    </lineage>
</organism>
<evidence type="ECO:0000259" key="6">
    <source>
        <dbReference type="Pfam" id="PF00152"/>
    </source>
</evidence>
<evidence type="ECO:0000256" key="1">
    <source>
        <dbReference type="ARBA" id="ARBA00022598"/>
    </source>
</evidence>
<dbReference type="GO" id="GO:0005524">
    <property type="term" value="F:ATP binding"/>
    <property type="evidence" value="ECO:0007669"/>
    <property type="project" value="UniProtKB-KW"/>
</dbReference>
<keyword evidence="5" id="KW-0030">Aminoacyl-tRNA synthetase</keyword>
<dbReference type="SUPFAM" id="SSF55681">
    <property type="entry name" value="Class II aaRS and biotin synthetases"/>
    <property type="match status" value="1"/>
</dbReference>
<dbReference type="AlphaFoldDB" id="A0A645F3X2"/>